<dbReference type="GO" id="GO:0005829">
    <property type="term" value="C:cytosol"/>
    <property type="evidence" value="ECO:0007669"/>
    <property type="project" value="TreeGrafter"/>
</dbReference>
<evidence type="ECO:0000313" key="5">
    <source>
        <dbReference type="Proteomes" id="UP000460221"/>
    </source>
</evidence>
<dbReference type="SMART" id="SM00530">
    <property type="entry name" value="HTH_XRE"/>
    <property type="match status" value="1"/>
</dbReference>
<evidence type="ECO:0000256" key="1">
    <source>
        <dbReference type="ARBA" id="ARBA00023125"/>
    </source>
</evidence>
<reference evidence="4 5" key="1">
    <citation type="submission" date="2019-11" db="EMBL/GenBank/DDBJ databases">
        <authorList>
            <person name="Jiang L.-Q."/>
        </authorList>
    </citation>
    <scope>NUCLEOTIDE SEQUENCE [LARGE SCALE GENOMIC DNA]</scope>
    <source>
        <strain evidence="4 5">YIM 132087</strain>
    </source>
</reference>
<dbReference type="AlphaFoldDB" id="A0A7K1FKD5"/>
<protein>
    <submittedName>
        <fullName evidence="4">Helix-turn-helix domain-containing protein</fullName>
    </submittedName>
</protein>
<dbReference type="Gene3D" id="1.10.260.40">
    <property type="entry name" value="lambda repressor-like DNA-binding domains"/>
    <property type="match status" value="1"/>
</dbReference>
<sequence>MDLGPVLSPLNDLGTFIRDQRTSAQISLRALAVKAGVSNPYLSQVERGLRRPSADILAQIARGLSISVESLLAKAGVLDAPGDPAGGVEAAIRADEVLSERQKASLLEVYRALRAQAVAEAAVAATDPVADPGVGEPLIAGGVKDLAEEGADLPDHRIPSVPGSSDDEVPTDLRRPTDSAEPTERAG</sequence>
<proteinExistence type="predicted"/>
<dbReference type="PANTHER" id="PTHR46797">
    <property type="entry name" value="HTH-TYPE TRANSCRIPTIONAL REGULATOR"/>
    <property type="match status" value="1"/>
</dbReference>
<feature type="region of interest" description="Disordered" evidence="2">
    <location>
        <begin position="143"/>
        <end position="187"/>
    </location>
</feature>
<dbReference type="PANTHER" id="PTHR46797:SF1">
    <property type="entry name" value="METHYLPHOSPHONATE SYNTHASE"/>
    <property type="match status" value="1"/>
</dbReference>
<dbReference type="EMBL" id="WLYK01000003">
    <property type="protein sequence ID" value="MTD14546.1"/>
    <property type="molecule type" value="Genomic_DNA"/>
</dbReference>
<evidence type="ECO:0000313" key="4">
    <source>
        <dbReference type="EMBL" id="MTD14546.1"/>
    </source>
</evidence>
<dbReference type="GO" id="GO:0003700">
    <property type="term" value="F:DNA-binding transcription factor activity"/>
    <property type="evidence" value="ECO:0007669"/>
    <property type="project" value="TreeGrafter"/>
</dbReference>
<dbReference type="CDD" id="cd00093">
    <property type="entry name" value="HTH_XRE"/>
    <property type="match status" value="1"/>
</dbReference>
<organism evidence="4 5">
    <name type="scientific">Nakamurella alba</name>
    <dbReference type="NCBI Taxonomy" id="2665158"/>
    <lineage>
        <taxon>Bacteria</taxon>
        <taxon>Bacillati</taxon>
        <taxon>Actinomycetota</taxon>
        <taxon>Actinomycetes</taxon>
        <taxon>Nakamurellales</taxon>
        <taxon>Nakamurellaceae</taxon>
        <taxon>Nakamurella</taxon>
    </lineage>
</organism>
<evidence type="ECO:0000256" key="2">
    <source>
        <dbReference type="SAM" id="MobiDB-lite"/>
    </source>
</evidence>
<dbReference type="InterPro" id="IPR050807">
    <property type="entry name" value="TransReg_Diox_bact_type"/>
</dbReference>
<accession>A0A7K1FKD5</accession>
<name>A0A7K1FKD5_9ACTN</name>
<feature type="domain" description="HTH cro/C1-type" evidence="3">
    <location>
        <begin position="17"/>
        <end position="71"/>
    </location>
</feature>
<dbReference type="InterPro" id="IPR010982">
    <property type="entry name" value="Lambda_DNA-bd_dom_sf"/>
</dbReference>
<dbReference type="RefSeq" id="WP_154768543.1">
    <property type="nucleotide sequence ID" value="NZ_WLYK01000003.1"/>
</dbReference>
<dbReference type="GO" id="GO:0003677">
    <property type="term" value="F:DNA binding"/>
    <property type="evidence" value="ECO:0007669"/>
    <property type="project" value="UniProtKB-KW"/>
</dbReference>
<dbReference type="PROSITE" id="PS50943">
    <property type="entry name" value="HTH_CROC1"/>
    <property type="match status" value="1"/>
</dbReference>
<gene>
    <name evidence="4" type="ORF">GIS00_11375</name>
</gene>
<evidence type="ECO:0000259" key="3">
    <source>
        <dbReference type="PROSITE" id="PS50943"/>
    </source>
</evidence>
<comment type="caution">
    <text evidence="4">The sequence shown here is derived from an EMBL/GenBank/DDBJ whole genome shotgun (WGS) entry which is preliminary data.</text>
</comment>
<dbReference type="Pfam" id="PF01381">
    <property type="entry name" value="HTH_3"/>
    <property type="match status" value="1"/>
</dbReference>
<keyword evidence="5" id="KW-1185">Reference proteome</keyword>
<dbReference type="SUPFAM" id="SSF47413">
    <property type="entry name" value="lambda repressor-like DNA-binding domains"/>
    <property type="match status" value="1"/>
</dbReference>
<dbReference type="Proteomes" id="UP000460221">
    <property type="component" value="Unassembled WGS sequence"/>
</dbReference>
<keyword evidence="1" id="KW-0238">DNA-binding</keyword>
<feature type="compositionally biased region" description="Basic and acidic residues" evidence="2">
    <location>
        <begin position="171"/>
        <end position="187"/>
    </location>
</feature>
<dbReference type="InterPro" id="IPR001387">
    <property type="entry name" value="Cro/C1-type_HTH"/>
</dbReference>